<evidence type="ECO:0000313" key="3">
    <source>
        <dbReference type="Proteomes" id="UP000054018"/>
    </source>
</evidence>
<organism evidence="2 3">
    <name type="scientific">Pisolithus microcarpus 441</name>
    <dbReference type="NCBI Taxonomy" id="765257"/>
    <lineage>
        <taxon>Eukaryota</taxon>
        <taxon>Fungi</taxon>
        <taxon>Dikarya</taxon>
        <taxon>Basidiomycota</taxon>
        <taxon>Agaricomycotina</taxon>
        <taxon>Agaricomycetes</taxon>
        <taxon>Agaricomycetidae</taxon>
        <taxon>Boletales</taxon>
        <taxon>Sclerodermatineae</taxon>
        <taxon>Pisolithaceae</taxon>
        <taxon>Pisolithus</taxon>
    </lineage>
</organism>
<evidence type="ECO:0000256" key="1">
    <source>
        <dbReference type="SAM" id="MobiDB-lite"/>
    </source>
</evidence>
<keyword evidence="3" id="KW-1185">Reference proteome</keyword>
<feature type="compositionally biased region" description="Low complexity" evidence="1">
    <location>
        <begin position="86"/>
        <end position="99"/>
    </location>
</feature>
<dbReference type="HOGENOM" id="CLU_1332394_0_0_1"/>
<dbReference type="AlphaFoldDB" id="A0A0C9ZY22"/>
<feature type="compositionally biased region" description="Polar residues" evidence="1">
    <location>
        <begin position="46"/>
        <end position="61"/>
    </location>
</feature>
<feature type="compositionally biased region" description="Basic and acidic residues" evidence="1">
    <location>
        <begin position="67"/>
        <end position="76"/>
    </location>
</feature>
<gene>
    <name evidence="2" type="ORF">PISMIDRAFT_8598</name>
</gene>
<name>A0A0C9ZY22_9AGAM</name>
<dbReference type="OrthoDB" id="10444575at2759"/>
<dbReference type="EMBL" id="KN833698">
    <property type="protein sequence ID" value="KIK27107.1"/>
    <property type="molecule type" value="Genomic_DNA"/>
</dbReference>
<protein>
    <submittedName>
        <fullName evidence="2">Uncharacterized protein</fullName>
    </submittedName>
</protein>
<reference evidence="2 3" key="1">
    <citation type="submission" date="2014-04" db="EMBL/GenBank/DDBJ databases">
        <authorList>
            <consortium name="DOE Joint Genome Institute"/>
            <person name="Kuo A."/>
            <person name="Kohler A."/>
            <person name="Costa M.D."/>
            <person name="Nagy L.G."/>
            <person name="Floudas D."/>
            <person name="Copeland A."/>
            <person name="Barry K.W."/>
            <person name="Cichocki N."/>
            <person name="Veneault-Fourrey C."/>
            <person name="LaButti K."/>
            <person name="Lindquist E.A."/>
            <person name="Lipzen A."/>
            <person name="Lundell T."/>
            <person name="Morin E."/>
            <person name="Murat C."/>
            <person name="Sun H."/>
            <person name="Tunlid A."/>
            <person name="Henrissat B."/>
            <person name="Grigoriev I.V."/>
            <person name="Hibbett D.S."/>
            <person name="Martin F."/>
            <person name="Nordberg H.P."/>
            <person name="Cantor M.N."/>
            <person name="Hua S.X."/>
        </authorList>
    </citation>
    <scope>NUCLEOTIDE SEQUENCE [LARGE SCALE GENOMIC DNA]</scope>
    <source>
        <strain evidence="2 3">441</strain>
    </source>
</reference>
<sequence length="206" mass="23076">MSYRRDDDIGGTYRRGDDIGGTFGDDVEMDESTGNDAGYPAGVQTWRETVSSGMQIRSTPQTKRRTKSWDSRDTSKFMETSYRWGTPAPTSSSTPSSTSHPRHRFTSPYSRSSETSLTRGRKPAVGRAKTDIQAHLDNLRHEAELLKGEQASSNSSKYECQQESKQLNIKLTTAQTQLFEKQAEALCLQIMLAELEAKKCQIINPQ</sequence>
<feature type="compositionally biased region" description="Polar residues" evidence="1">
    <location>
        <begin position="107"/>
        <end position="118"/>
    </location>
</feature>
<evidence type="ECO:0000313" key="2">
    <source>
        <dbReference type="EMBL" id="KIK27107.1"/>
    </source>
</evidence>
<feature type="compositionally biased region" description="Basic and acidic residues" evidence="1">
    <location>
        <begin position="1"/>
        <end position="18"/>
    </location>
</feature>
<reference evidence="3" key="2">
    <citation type="submission" date="2015-01" db="EMBL/GenBank/DDBJ databases">
        <title>Evolutionary Origins and Diversification of the Mycorrhizal Mutualists.</title>
        <authorList>
            <consortium name="DOE Joint Genome Institute"/>
            <consortium name="Mycorrhizal Genomics Consortium"/>
            <person name="Kohler A."/>
            <person name="Kuo A."/>
            <person name="Nagy L.G."/>
            <person name="Floudas D."/>
            <person name="Copeland A."/>
            <person name="Barry K.W."/>
            <person name="Cichocki N."/>
            <person name="Veneault-Fourrey C."/>
            <person name="LaButti K."/>
            <person name="Lindquist E.A."/>
            <person name="Lipzen A."/>
            <person name="Lundell T."/>
            <person name="Morin E."/>
            <person name="Murat C."/>
            <person name="Riley R."/>
            <person name="Ohm R."/>
            <person name="Sun H."/>
            <person name="Tunlid A."/>
            <person name="Henrissat B."/>
            <person name="Grigoriev I.V."/>
            <person name="Hibbett D.S."/>
            <person name="Martin F."/>
        </authorList>
    </citation>
    <scope>NUCLEOTIDE SEQUENCE [LARGE SCALE GENOMIC DNA]</scope>
    <source>
        <strain evidence="3">441</strain>
    </source>
</reference>
<feature type="region of interest" description="Disordered" evidence="1">
    <location>
        <begin position="1"/>
        <end position="127"/>
    </location>
</feature>
<proteinExistence type="predicted"/>
<dbReference type="Proteomes" id="UP000054018">
    <property type="component" value="Unassembled WGS sequence"/>
</dbReference>
<accession>A0A0C9ZY22</accession>